<accession>A0A1V4J5A6</accession>
<gene>
    <name evidence="3" type="ORF">AV530_011067</name>
</gene>
<evidence type="ECO:0000313" key="3">
    <source>
        <dbReference type="EMBL" id="OPJ67320.1"/>
    </source>
</evidence>
<evidence type="ECO:0000256" key="1">
    <source>
        <dbReference type="SAM" id="MobiDB-lite"/>
    </source>
</evidence>
<dbReference type="InterPro" id="IPR032843">
    <property type="entry name" value="Jiv"/>
</dbReference>
<sequence>MNTMMCSKCQGKHKRFELERDPLSARYCGECGGLHPAEEGDFWAESSLLGLKITYLAMMEGKIYDITEWAGCQRVGIAPDTHRVPYHISCGSRGAARHRNTPKSAPPSAADLQDFFTRVFQGGPGAAAGGGPFPPPPPAPPSRAEGTGPKGEAKHKRRKKVRRPFQR</sequence>
<feature type="compositionally biased region" description="Gly residues" evidence="1">
    <location>
        <begin position="122"/>
        <end position="131"/>
    </location>
</feature>
<keyword evidence="4" id="KW-1185">Reference proteome</keyword>
<organism evidence="3 4">
    <name type="scientific">Patagioenas fasciata monilis</name>
    <dbReference type="NCBI Taxonomy" id="372326"/>
    <lineage>
        <taxon>Eukaryota</taxon>
        <taxon>Metazoa</taxon>
        <taxon>Chordata</taxon>
        <taxon>Craniata</taxon>
        <taxon>Vertebrata</taxon>
        <taxon>Euteleostomi</taxon>
        <taxon>Archelosauria</taxon>
        <taxon>Archosauria</taxon>
        <taxon>Dinosauria</taxon>
        <taxon>Saurischia</taxon>
        <taxon>Theropoda</taxon>
        <taxon>Coelurosauria</taxon>
        <taxon>Aves</taxon>
        <taxon>Neognathae</taxon>
        <taxon>Neoaves</taxon>
        <taxon>Columbimorphae</taxon>
        <taxon>Columbiformes</taxon>
        <taxon>Columbidae</taxon>
        <taxon>Patagioenas</taxon>
    </lineage>
</organism>
<dbReference type="Pfam" id="PF14901">
    <property type="entry name" value="Jiv90"/>
    <property type="match status" value="1"/>
</dbReference>
<protein>
    <submittedName>
        <fullName evidence="3">DnaJ-like protein subfamily C member 14</fullName>
    </submittedName>
</protein>
<dbReference type="Proteomes" id="UP000190648">
    <property type="component" value="Unassembled WGS sequence"/>
</dbReference>
<reference evidence="3 4" key="1">
    <citation type="submission" date="2016-02" db="EMBL/GenBank/DDBJ databases">
        <title>Band-tailed pigeon sequencing and assembly.</title>
        <authorList>
            <person name="Soares A.E."/>
            <person name="Novak B.J."/>
            <person name="Rice E.S."/>
            <person name="O'Connell B."/>
            <person name="Chang D."/>
            <person name="Weber S."/>
            <person name="Shapiro B."/>
        </authorList>
    </citation>
    <scope>NUCLEOTIDE SEQUENCE [LARGE SCALE GENOMIC DNA]</scope>
    <source>
        <strain evidence="3">BTP2013</strain>
        <tissue evidence="3">Blood</tissue>
    </source>
</reference>
<dbReference type="EMBL" id="LSYS01009212">
    <property type="protein sequence ID" value="OPJ67320.1"/>
    <property type="molecule type" value="Genomic_DNA"/>
</dbReference>
<dbReference type="InterPro" id="IPR052317">
    <property type="entry name" value="Viral_replicn-host_int_reg"/>
</dbReference>
<dbReference type="PANTHER" id="PTHR44665:SF1">
    <property type="entry name" value="DNAJ HOMOLOG SUBFAMILY C MEMBER 14"/>
    <property type="match status" value="1"/>
</dbReference>
<dbReference type="GO" id="GO:0050780">
    <property type="term" value="F:dopamine receptor binding"/>
    <property type="evidence" value="ECO:0007669"/>
    <property type="project" value="TreeGrafter"/>
</dbReference>
<feature type="compositionally biased region" description="Pro residues" evidence="1">
    <location>
        <begin position="132"/>
        <end position="141"/>
    </location>
</feature>
<feature type="domain" description="Cleavage inducing molecular chaperone Jiv" evidence="2">
    <location>
        <begin position="1"/>
        <end position="88"/>
    </location>
</feature>
<proteinExistence type="predicted"/>
<comment type="caution">
    <text evidence="3">The sequence shown here is derived from an EMBL/GenBank/DDBJ whole genome shotgun (WGS) entry which is preliminary data.</text>
</comment>
<evidence type="ECO:0000313" key="4">
    <source>
        <dbReference type="Proteomes" id="UP000190648"/>
    </source>
</evidence>
<name>A0A1V4J5A6_PATFA</name>
<dbReference type="PANTHER" id="PTHR44665">
    <property type="entry name" value="DNAJ HOMOLOG SUBFAMILY C MEMBER 14"/>
    <property type="match status" value="1"/>
</dbReference>
<dbReference type="OrthoDB" id="1507364at2759"/>
<feature type="compositionally biased region" description="Basic residues" evidence="1">
    <location>
        <begin position="153"/>
        <end position="167"/>
    </location>
</feature>
<feature type="region of interest" description="Disordered" evidence="1">
    <location>
        <begin position="120"/>
        <end position="167"/>
    </location>
</feature>
<dbReference type="AlphaFoldDB" id="A0A1V4J5A6"/>
<evidence type="ECO:0000259" key="2">
    <source>
        <dbReference type="Pfam" id="PF14901"/>
    </source>
</evidence>